<reference evidence="7 8" key="1">
    <citation type="submission" date="2019-12" db="EMBL/GenBank/DDBJ databases">
        <title>Genomic-based taxomic classification of the family Erythrobacteraceae.</title>
        <authorList>
            <person name="Xu L."/>
        </authorList>
    </citation>
    <scope>NUCLEOTIDE SEQUENCE [LARGE SCALE GENOMIC DNA]</scope>
    <source>
        <strain evidence="7 8">KCTC 52259</strain>
    </source>
</reference>
<feature type="transmembrane region" description="Helical" evidence="5">
    <location>
        <begin position="398"/>
        <end position="416"/>
    </location>
</feature>
<evidence type="ECO:0000256" key="5">
    <source>
        <dbReference type="SAM" id="Phobius"/>
    </source>
</evidence>
<name>A0A6L7GHG8_9SPHN</name>
<dbReference type="AlphaFoldDB" id="A0A6L7GHG8"/>
<dbReference type="InterPro" id="IPR051533">
    <property type="entry name" value="WaaL-like"/>
</dbReference>
<protein>
    <recommendedName>
        <fullName evidence="6">O-antigen ligase-related domain-containing protein</fullName>
    </recommendedName>
</protein>
<dbReference type="PANTHER" id="PTHR37422:SF21">
    <property type="entry name" value="EXOQ-LIKE PROTEIN"/>
    <property type="match status" value="1"/>
</dbReference>
<keyword evidence="3 5" id="KW-1133">Transmembrane helix</keyword>
<feature type="transmembrane region" description="Helical" evidence="5">
    <location>
        <begin position="138"/>
        <end position="159"/>
    </location>
</feature>
<feature type="transmembrane region" description="Helical" evidence="5">
    <location>
        <begin position="428"/>
        <end position="445"/>
    </location>
</feature>
<comment type="caution">
    <text evidence="7">The sequence shown here is derived from an EMBL/GenBank/DDBJ whole genome shotgun (WGS) entry which is preliminary data.</text>
</comment>
<feature type="transmembrane region" description="Helical" evidence="5">
    <location>
        <begin position="35"/>
        <end position="53"/>
    </location>
</feature>
<evidence type="ECO:0000256" key="4">
    <source>
        <dbReference type="ARBA" id="ARBA00023136"/>
    </source>
</evidence>
<dbReference type="RefSeq" id="WP_160601916.1">
    <property type="nucleotide sequence ID" value="NZ_WTYU01000002.1"/>
</dbReference>
<feature type="domain" description="O-antigen ligase-related" evidence="6">
    <location>
        <begin position="255"/>
        <end position="402"/>
    </location>
</feature>
<feature type="transmembrane region" description="Helical" evidence="5">
    <location>
        <begin position="12"/>
        <end position="29"/>
    </location>
</feature>
<keyword evidence="4 5" id="KW-0472">Membrane</keyword>
<feature type="transmembrane region" description="Helical" evidence="5">
    <location>
        <begin position="271"/>
        <end position="290"/>
    </location>
</feature>
<evidence type="ECO:0000259" key="6">
    <source>
        <dbReference type="Pfam" id="PF04932"/>
    </source>
</evidence>
<dbReference type="Proteomes" id="UP000473531">
    <property type="component" value="Unassembled WGS sequence"/>
</dbReference>
<dbReference type="InterPro" id="IPR007016">
    <property type="entry name" value="O-antigen_ligase-rel_domated"/>
</dbReference>
<keyword evidence="8" id="KW-1185">Reference proteome</keyword>
<dbReference type="GO" id="GO:0016020">
    <property type="term" value="C:membrane"/>
    <property type="evidence" value="ECO:0007669"/>
    <property type="project" value="UniProtKB-SubCell"/>
</dbReference>
<evidence type="ECO:0000313" key="8">
    <source>
        <dbReference type="Proteomes" id="UP000473531"/>
    </source>
</evidence>
<dbReference type="OrthoDB" id="7628239at2"/>
<evidence type="ECO:0000313" key="7">
    <source>
        <dbReference type="EMBL" id="MXP15389.1"/>
    </source>
</evidence>
<dbReference type="Pfam" id="PF04932">
    <property type="entry name" value="Wzy_C"/>
    <property type="match status" value="1"/>
</dbReference>
<dbReference type="PANTHER" id="PTHR37422">
    <property type="entry name" value="TEICHURONIC ACID BIOSYNTHESIS PROTEIN TUAE"/>
    <property type="match status" value="1"/>
</dbReference>
<evidence type="ECO:0000256" key="1">
    <source>
        <dbReference type="ARBA" id="ARBA00004141"/>
    </source>
</evidence>
<organism evidence="7 8">
    <name type="scientific">Allopontixanthobacter confluentis</name>
    <dbReference type="NCBI Taxonomy" id="1849021"/>
    <lineage>
        <taxon>Bacteria</taxon>
        <taxon>Pseudomonadati</taxon>
        <taxon>Pseudomonadota</taxon>
        <taxon>Alphaproteobacteria</taxon>
        <taxon>Sphingomonadales</taxon>
        <taxon>Erythrobacteraceae</taxon>
        <taxon>Allopontixanthobacter</taxon>
    </lineage>
</organism>
<gene>
    <name evidence="7" type="ORF">GRI44_11575</name>
</gene>
<evidence type="ECO:0000256" key="2">
    <source>
        <dbReference type="ARBA" id="ARBA00022692"/>
    </source>
</evidence>
<dbReference type="EMBL" id="WTYU01000002">
    <property type="protein sequence ID" value="MXP15389.1"/>
    <property type="molecule type" value="Genomic_DNA"/>
</dbReference>
<keyword evidence="2 5" id="KW-0812">Transmembrane</keyword>
<accession>A0A6L7GHG8</accession>
<sequence>MPALASPRNNPIMWAAGLVLAVSLVFGGGGSPNPWSEMVVQFAAGAVLLWLLLARSIARSPARTPGTTPAVILRPARAKVSRSAMWLIAIVLVVPAVQLVPLPPALWQAMPGRAPEIAALDLAGMAQSWRPWSVSPHLTLAGLLALVPPVMLFALTCMLGLQGQKMLLAIIVATGLAAVLLGALQVASGGREFYLYSQVHTPWVTGFFANRNAAADFFLISGLAAAALLLPPRPIPGDPQAHTVTGPVIIGLVVMVAVLMLATVLTGSRTSIALILVALAAQAWLAIPLFRMVAGQNGWAPIARAVLIAAMVSAAIYVGLRGNAEIAVVASRFGATTDFRSELWADTWYAIRQFWPWGAGIGTFVPVFVAGERLEVVDATMPNRAHNDYLEFLLETGVIAPFILAAITLILSRAAWHHWRAAPDRRPLLVFAAGTLVLIALHSLVDYPLRNMALSAVAAVAAGLLVGQKTTKGSAAQQRACKGSD</sequence>
<feature type="transmembrane region" description="Helical" evidence="5">
    <location>
        <begin position="451"/>
        <end position="467"/>
    </location>
</feature>
<feature type="transmembrane region" description="Helical" evidence="5">
    <location>
        <begin position="244"/>
        <end position="265"/>
    </location>
</feature>
<feature type="transmembrane region" description="Helical" evidence="5">
    <location>
        <begin position="166"/>
        <end position="187"/>
    </location>
</feature>
<feature type="transmembrane region" description="Helical" evidence="5">
    <location>
        <begin position="84"/>
        <end position="102"/>
    </location>
</feature>
<evidence type="ECO:0000256" key="3">
    <source>
        <dbReference type="ARBA" id="ARBA00022989"/>
    </source>
</evidence>
<comment type="subcellular location">
    <subcellularLocation>
        <location evidence="1">Membrane</location>
        <topology evidence="1">Multi-pass membrane protein</topology>
    </subcellularLocation>
</comment>
<proteinExistence type="predicted"/>
<feature type="transmembrane region" description="Helical" evidence="5">
    <location>
        <begin position="302"/>
        <end position="320"/>
    </location>
</feature>